<dbReference type="PRINTS" id="PR00038">
    <property type="entry name" value="HTHLUXR"/>
</dbReference>
<organism evidence="5 6">
    <name type="scientific">Serpentinicella alkaliphila</name>
    <dbReference type="NCBI Taxonomy" id="1734049"/>
    <lineage>
        <taxon>Bacteria</taxon>
        <taxon>Bacillati</taxon>
        <taxon>Bacillota</taxon>
        <taxon>Clostridia</taxon>
        <taxon>Peptostreptococcales</taxon>
        <taxon>Natronincolaceae</taxon>
        <taxon>Serpentinicella</taxon>
    </lineage>
</organism>
<dbReference type="PANTHER" id="PTHR44688">
    <property type="entry name" value="DNA-BINDING TRANSCRIPTIONAL ACTIVATOR DEVR_DOSR"/>
    <property type="match status" value="1"/>
</dbReference>
<reference evidence="5 6" key="1">
    <citation type="submission" date="2019-03" db="EMBL/GenBank/DDBJ databases">
        <title>Genomic Encyclopedia of Type Strains, Phase IV (KMG-IV): sequencing the most valuable type-strain genomes for metagenomic binning, comparative biology and taxonomic classification.</title>
        <authorList>
            <person name="Goeker M."/>
        </authorList>
    </citation>
    <scope>NUCLEOTIDE SEQUENCE [LARGE SCALE GENOMIC DNA]</scope>
    <source>
        <strain evidence="5 6">DSM 100013</strain>
    </source>
</reference>
<dbReference type="SMART" id="SM00421">
    <property type="entry name" value="HTH_LUXR"/>
    <property type="match status" value="1"/>
</dbReference>
<sequence>MSFREKDIVELIAQGLSNREIAEQLFISEGTIRNNLSVILEKLQIRDRTQLAIYYWRKS</sequence>
<dbReference type="PROSITE" id="PS50043">
    <property type="entry name" value="HTH_LUXR_2"/>
    <property type="match status" value="1"/>
</dbReference>
<evidence type="ECO:0000259" key="4">
    <source>
        <dbReference type="PROSITE" id="PS50043"/>
    </source>
</evidence>
<dbReference type="InterPro" id="IPR000792">
    <property type="entry name" value="Tscrpt_reg_LuxR_C"/>
</dbReference>
<name>A0A4R2TYE5_9FIRM</name>
<proteinExistence type="predicted"/>
<dbReference type="GO" id="GO:0006355">
    <property type="term" value="P:regulation of DNA-templated transcription"/>
    <property type="evidence" value="ECO:0007669"/>
    <property type="project" value="InterPro"/>
</dbReference>
<dbReference type="InterPro" id="IPR036388">
    <property type="entry name" value="WH-like_DNA-bd_sf"/>
</dbReference>
<evidence type="ECO:0000313" key="5">
    <source>
        <dbReference type="EMBL" id="TCQ08117.1"/>
    </source>
</evidence>
<protein>
    <submittedName>
        <fullName evidence="5">Regulatory LuxR family protein</fullName>
    </submittedName>
</protein>
<dbReference type="GO" id="GO:0003677">
    <property type="term" value="F:DNA binding"/>
    <property type="evidence" value="ECO:0007669"/>
    <property type="project" value="UniProtKB-KW"/>
</dbReference>
<dbReference type="OrthoDB" id="9779069at2"/>
<evidence type="ECO:0000313" key="6">
    <source>
        <dbReference type="Proteomes" id="UP000295504"/>
    </source>
</evidence>
<dbReference type="Gene3D" id="1.10.10.10">
    <property type="entry name" value="Winged helix-like DNA-binding domain superfamily/Winged helix DNA-binding domain"/>
    <property type="match status" value="1"/>
</dbReference>
<feature type="domain" description="HTH luxR-type" evidence="4">
    <location>
        <begin position="1"/>
        <end position="59"/>
    </location>
</feature>
<keyword evidence="6" id="KW-1185">Reference proteome</keyword>
<accession>A0A4R2TYE5</accession>
<evidence type="ECO:0000256" key="1">
    <source>
        <dbReference type="ARBA" id="ARBA00023015"/>
    </source>
</evidence>
<dbReference type="SUPFAM" id="SSF46894">
    <property type="entry name" value="C-terminal effector domain of the bipartite response regulators"/>
    <property type="match status" value="1"/>
</dbReference>
<keyword evidence="3" id="KW-0804">Transcription</keyword>
<dbReference type="AlphaFoldDB" id="A0A4R2TYE5"/>
<dbReference type="Pfam" id="PF00196">
    <property type="entry name" value="GerE"/>
    <property type="match status" value="1"/>
</dbReference>
<keyword evidence="2" id="KW-0238">DNA-binding</keyword>
<evidence type="ECO:0000256" key="2">
    <source>
        <dbReference type="ARBA" id="ARBA00023125"/>
    </source>
</evidence>
<dbReference type="PANTHER" id="PTHR44688:SF16">
    <property type="entry name" value="DNA-BINDING TRANSCRIPTIONAL ACTIVATOR DEVR_DOSR"/>
    <property type="match status" value="1"/>
</dbReference>
<gene>
    <name evidence="5" type="ORF">EDD79_1001206</name>
</gene>
<keyword evidence="1" id="KW-0805">Transcription regulation</keyword>
<dbReference type="Proteomes" id="UP000295504">
    <property type="component" value="Unassembled WGS sequence"/>
</dbReference>
<dbReference type="InterPro" id="IPR016032">
    <property type="entry name" value="Sig_transdc_resp-reg_C-effctor"/>
</dbReference>
<comment type="caution">
    <text evidence="5">The sequence shown here is derived from an EMBL/GenBank/DDBJ whole genome shotgun (WGS) entry which is preliminary data.</text>
</comment>
<evidence type="ECO:0000256" key="3">
    <source>
        <dbReference type="ARBA" id="ARBA00023163"/>
    </source>
</evidence>
<dbReference type="CDD" id="cd06170">
    <property type="entry name" value="LuxR_C_like"/>
    <property type="match status" value="1"/>
</dbReference>
<dbReference type="EMBL" id="SLYC01000001">
    <property type="protein sequence ID" value="TCQ08117.1"/>
    <property type="molecule type" value="Genomic_DNA"/>
</dbReference>